<dbReference type="Proteomes" id="UP000294692">
    <property type="component" value="Unassembled WGS sequence"/>
</dbReference>
<sequence length="224" mass="23998">MSYELKLYLDVFEAKSSCIQPEAVPARAIYVIEGALALRPSGGEATTIVLSSNSGAALSSEWSIAGASQPARVLRWDLVRAGAPQHLLVPAASESRLLLSAPLTLKPNEEYLLRCDRVDFPPSGEALTHTHQGGGIRCLLTGSIRVDTQGHSTIHAPMGAWFEAGPDPVYAAADATKPTAFARCMVLPRALLGGHSSIHYVNPADLNKPKSQRYQLFVDTPIET</sequence>
<dbReference type="OrthoDB" id="8678668at2"/>
<comment type="caution">
    <text evidence="1">The sequence shown here is derived from an EMBL/GenBank/DDBJ whole genome shotgun (WGS) entry which is preliminary data.</text>
</comment>
<gene>
    <name evidence="1" type="ORF">EV686_11142</name>
</gene>
<name>A0A4R3USF3_9BURK</name>
<evidence type="ECO:0000313" key="2">
    <source>
        <dbReference type="Proteomes" id="UP000294692"/>
    </source>
</evidence>
<dbReference type="AlphaFoldDB" id="A0A4R3USF3"/>
<reference evidence="1 2" key="1">
    <citation type="submission" date="2019-03" db="EMBL/GenBank/DDBJ databases">
        <title>Genomic Encyclopedia of Type Strains, Phase IV (KMG-IV): sequencing the most valuable type-strain genomes for metagenomic binning, comparative biology and taxonomic classification.</title>
        <authorList>
            <person name="Goeker M."/>
        </authorList>
    </citation>
    <scope>NUCLEOTIDE SEQUENCE [LARGE SCALE GENOMIC DNA]</scope>
    <source>
        <strain evidence="1 2">DSM 100048</strain>
    </source>
</reference>
<protein>
    <submittedName>
        <fullName evidence="1">Uncharacterized protein</fullName>
    </submittedName>
</protein>
<dbReference type="RefSeq" id="WP_132478043.1">
    <property type="nucleotide sequence ID" value="NZ_JBHRVM010000001.1"/>
</dbReference>
<keyword evidence="2" id="KW-1185">Reference proteome</keyword>
<proteinExistence type="predicted"/>
<dbReference type="EMBL" id="SMBX01000011">
    <property type="protein sequence ID" value="TCU93690.1"/>
    <property type="molecule type" value="Genomic_DNA"/>
</dbReference>
<accession>A0A4R3USF3</accession>
<evidence type="ECO:0000313" key="1">
    <source>
        <dbReference type="EMBL" id="TCU93690.1"/>
    </source>
</evidence>
<organism evidence="1 2">
    <name type="scientific">Paracandidimonas soli</name>
    <dbReference type="NCBI Taxonomy" id="1917182"/>
    <lineage>
        <taxon>Bacteria</taxon>
        <taxon>Pseudomonadati</taxon>
        <taxon>Pseudomonadota</taxon>
        <taxon>Betaproteobacteria</taxon>
        <taxon>Burkholderiales</taxon>
        <taxon>Alcaligenaceae</taxon>
        <taxon>Paracandidimonas</taxon>
    </lineage>
</organism>